<keyword evidence="7" id="KW-1185">Reference proteome</keyword>
<evidence type="ECO:0000313" key="7">
    <source>
        <dbReference type="Proteomes" id="UP000642748"/>
    </source>
</evidence>
<dbReference type="Gene3D" id="1.10.540.10">
    <property type="entry name" value="Acyl-CoA dehydrogenase/oxidase, N-terminal domain"/>
    <property type="match status" value="1"/>
</dbReference>
<dbReference type="Gene3D" id="1.20.140.10">
    <property type="entry name" value="Butyryl-CoA Dehydrogenase, subunit A, domain 3"/>
    <property type="match status" value="1"/>
</dbReference>
<evidence type="ECO:0000259" key="5">
    <source>
        <dbReference type="Pfam" id="PF00441"/>
    </source>
</evidence>
<evidence type="ECO:0000256" key="4">
    <source>
        <dbReference type="ARBA" id="ARBA00022827"/>
    </source>
</evidence>
<evidence type="ECO:0000256" key="3">
    <source>
        <dbReference type="ARBA" id="ARBA00022630"/>
    </source>
</evidence>
<dbReference type="CDD" id="cd00567">
    <property type="entry name" value="ACAD"/>
    <property type="match status" value="1"/>
</dbReference>
<dbReference type="AlphaFoldDB" id="A0A8J3R4T0"/>
<protein>
    <submittedName>
        <fullName evidence="6">Acyl-CoA dehydrogenase</fullName>
    </submittedName>
</protein>
<name>A0A8J3R4T0_9ACTN</name>
<dbReference type="GO" id="GO:0003995">
    <property type="term" value="F:acyl-CoA dehydrogenase activity"/>
    <property type="evidence" value="ECO:0007669"/>
    <property type="project" value="TreeGrafter"/>
</dbReference>
<feature type="domain" description="Acyl-CoA dehydrogenase/oxidase C-terminal" evidence="5">
    <location>
        <begin position="240"/>
        <end position="374"/>
    </location>
</feature>
<dbReference type="PANTHER" id="PTHR43884:SF19">
    <property type="entry name" value="ACYL-COA DEHYDROGENASE FADE4-RELATED"/>
    <property type="match status" value="1"/>
</dbReference>
<dbReference type="InterPro" id="IPR037069">
    <property type="entry name" value="AcylCoA_DH/ox_N_sf"/>
</dbReference>
<organism evidence="6 7">
    <name type="scientific">Rugosimonospora africana</name>
    <dbReference type="NCBI Taxonomy" id="556532"/>
    <lineage>
        <taxon>Bacteria</taxon>
        <taxon>Bacillati</taxon>
        <taxon>Actinomycetota</taxon>
        <taxon>Actinomycetes</taxon>
        <taxon>Micromonosporales</taxon>
        <taxon>Micromonosporaceae</taxon>
        <taxon>Rugosimonospora</taxon>
    </lineage>
</organism>
<dbReference type="Pfam" id="PF00441">
    <property type="entry name" value="Acyl-CoA_dh_1"/>
    <property type="match status" value="1"/>
</dbReference>
<dbReference type="SUPFAM" id="SSF47203">
    <property type="entry name" value="Acyl-CoA dehydrogenase C-terminal domain-like"/>
    <property type="match status" value="1"/>
</dbReference>
<dbReference type="Proteomes" id="UP000642748">
    <property type="component" value="Unassembled WGS sequence"/>
</dbReference>
<dbReference type="EMBL" id="BONZ01000123">
    <property type="protein sequence ID" value="GIH21320.1"/>
    <property type="molecule type" value="Genomic_DNA"/>
</dbReference>
<accession>A0A8J3R4T0</accession>
<keyword evidence="3" id="KW-0285">Flavoprotein</keyword>
<dbReference type="InterPro" id="IPR046373">
    <property type="entry name" value="Acyl-CoA_Oxase/DH_mid-dom_sf"/>
</dbReference>
<evidence type="ECO:0000256" key="1">
    <source>
        <dbReference type="ARBA" id="ARBA00001974"/>
    </source>
</evidence>
<reference evidence="6" key="1">
    <citation type="submission" date="2021-01" db="EMBL/GenBank/DDBJ databases">
        <title>Whole genome shotgun sequence of Rugosimonospora africana NBRC 104875.</title>
        <authorList>
            <person name="Komaki H."/>
            <person name="Tamura T."/>
        </authorList>
    </citation>
    <scope>NUCLEOTIDE SEQUENCE</scope>
    <source>
        <strain evidence="6">NBRC 104875</strain>
    </source>
</reference>
<dbReference type="InterPro" id="IPR009100">
    <property type="entry name" value="AcylCoA_DH/oxidase_NM_dom_sf"/>
</dbReference>
<dbReference type="SUPFAM" id="SSF56645">
    <property type="entry name" value="Acyl-CoA dehydrogenase NM domain-like"/>
    <property type="match status" value="1"/>
</dbReference>
<proteinExistence type="inferred from homology"/>
<comment type="cofactor">
    <cofactor evidence="1">
        <name>FAD</name>
        <dbReference type="ChEBI" id="CHEBI:57692"/>
    </cofactor>
</comment>
<evidence type="ECO:0000313" key="6">
    <source>
        <dbReference type="EMBL" id="GIH21320.1"/>
    </source>
</evidence>
<dbReference type="InterPro" id="IPR009075">
    <property type="entry name" value="AcylCo_DH/oxidase_C"/>
</dbReference>
<evidence type="ECO:0000256" key="2">
    <source>
        <dbReference type="ARBA" id="ARBA00009347"/>
    </source>
</evidence>
<sequence length="576" mass="62669">MFLVMGTDRGLDDRLADLERRFGDPHDRENPIGYTAILAADERAEMLRAGEQTLDEYGLGAEFVPAEHGGRLTRLEHLVDVMRSVYRRDPCLGLGYGSSSLIGAVNVWASGDLEQCRMVADVLLRNRMLACAYHELAHGNDIARNEFEARSTGSGLSLSGKKEVIANVERAAALVIFARTDAKAGGRSHSQILVDRASLSPDSVRYLPRFRSAGMRGVHLGGIEFQDCTVPTDSVVGFAGQGLETALTSFQITRTVLPAMTVGILDTGLRTTIAHVTGRKLYGGTAIDFPYVRSILVGAFLDLLISDCVGTVIARAAHLIPAQLSVYASAAKYLIPKIVIDAMDRLSEVLGSEFYLREGDSAIFQKLLRDVRPAGFGHASGAACQLTILPQLPALARKSWAMEDPVSPALFALDHELPSLRFDRLKISNLGRDQLGASLGFGLDGESDFDAPDREVGQLRALFATEFQDLGNKVAQLSPAEVTPDASSDTYDLASRYAILLAASCCIGVWRHNQNRSDEIISSRSWLIAALGRLADRLKTSAVTVPTQADDYLFAEMMDRFEGRRTFDLAARRVFG</sequence>
<dbReference type="InterPro" id="IPR036250">
    <property type="entry name" value="AcylCo_DH-like_C"/>
</dbReference>
<comment type="caution">
    <text evidence="6">The sequence shown here is derived from an EMBL/GenBank/DDBJ whole genome shotgun (WGS) entry which is preliminary data.</text>
</comment>
<dbReference type="GO" id="GO:0050660">
    <property type="term" value="F:flavin adenine dinucleotide binding"/>
    <property type="evidence" value="ECO:0007669"/>
    <property type="project" value="InterPro"/>
</dbReference>
<keyword evidence="4" id="KW-0274">FAD</keyword>
<dbReference type="RefSeq" id="WP_203924699.1">
    <property type="nucleotide sequence ID" value="NZ_BONZ01000123.1"/>
</dbReference>
<dbReference type="Gene3D" id="2.40.110.10">
    <property type="entry name" value="Butyryl-CoA Dehydrogenase, subunit A, domain 2"/>
    <property type="match status" value="1"/>
</dbReference>
<gene>
    <name evidence="6" type="ORF">Raf01_94920</name>
</gene>
<dbReference type="PANTHER" id="PTHR43884">
    <property type="entry name" value="ACYL-COA DEHYDROGENASE"/>
    <property type="match status" value="1"/>
</dbReference>
<comment type="similarity">
    <text evidence="2">Belongs to the acyl-CoA dehydrogenase family.</text>
</comment>
<dbReference type="GO" id="GO:0005886">
    <property type="term" value="C:plasma membrane"/>
    <property type="evidence" value="ECO:0007669"/>
    <property type="project" value="TreeGrafter"/>
</dbReference>